<proteinExistence type="predicted"/>
<accession>A0A5E4TLD0</accession>
<name>A0A5E4TLD0_9BURK</name>
<dbReference type="Proteomes" id="UP000406256">
    <property type="component" value="Unassembled WGS sequence"/>
</dbReference>
<evidence type="ECO:0000313" key="2">
    <source>
        <dbReference type="Proteomes" id="UP000406256"/>
    </source>
</evidence>
<evidence type="ECO:0000313" key="1">
    <source>
        <dbReference type="EMBL" id="VVD86949.1"/>
    </source>
</evidence>
<protein>
    <submittedName>
        <fullName evidence="1">Uncharacterized protein</fullName>
    </submittedName>
</protein>
<gene>
    <name evidence="1" type="ORF">PAN31108_01422</name>
</gene>
<dbReference type="AlphaFoldDB" id="A0A5E4TLD0"/>
<reference evidence="1 2" key="1">
    <citation type="submission" date="2019-08" db="EMBL/GenBank/DDBJ databases">
        <authorList>
            <person name="Peeters C."/>
        </authorList>
    </citation>
    <scope>NUCLEOTIDE SEQUENCE [LARGE SCALE GENOMIC DNA]</scope>
    <source>
        <strain evidence="1 2">LMG 31108</strain>
    </source>
</reference>
<organism evidence="1 2">
    <name type="scientific">Pandoraea anhela</name>
    <dbReference type="NCBI Taxonomy" id="2508295"/>
    <lineage>
        <taxon>Bacteria</taxon>
        <taxon>Pseudomonadati</taxon>
        <taxon>Pseudomonadota</taxon>
        <taxon>Betaproteobacteria</taxon>
        <taxon>Burkholderiales</taxon>
        <taxon>Burkholderiaceae</taxon>
        <taxon>Pandoraea</taxon>
    </lineage>
</organism>
<keyword evidence="2" id="KW-1185">Reference proteome</keyword>
<sequence length="448" mass="51201">MRPGPVSEDTEVANAFEWLQSCSRDSKHLASRIAVAREHYRQNSSFADRQWRSLDDLLLPADPLASYLALVDGFLRNSRLYDLRLGPRVIPLMKRIGAAIPDLRDMFGAKERARRLVDTFHEHPDSGLFELATAARYLREDLDLEFIEETSEPTPDLRAVFPGAELQIECKRLRPSDYEQRESRLAQSLFDKFQTLVHERRLSVSLDVEFKKELHEVPQDYLVHRVEQALNSRIFVRKDYPWSDEFADGSVCNANLYAVREDVEDSYLLVGPKMGRLLSGRVVTEGSYFLAVGGAPCQFDPRFMDNIEYGSVVTWGCSSPNSVKARSRYVKTKLKEIDRQTRAAPAAIAHVAMDAERDPHTSDQRFKKNQETVIGFRWDSRVMEIHLHYFLARTSEHDSWMIDETVDQFSAGHGAIIGNPAILVGEDNPLLDRRLPAWHQPPPPHDVA</sequence>
<dbReference type="EMBL" id="CABPSB010000003">
    <property type="protein sequence ID" value="VVD86949.1"/>
    <property type="molecule type" value="Genomic_DNA"/>
</dbReference>